<keyword evidence="3" id="KW-1185">Reference proteome</keyword>
<name>A0A7R7DRN7_9ACTN</name>
<dbReference type="SUPFAM" id="SSF55729">
    <property type="entry name" value="Acyl-CoA N-acyltransferases (Nat)"/>
    <property type="match status" value="1"/>
</dbReference>
<dbReference type="RefSeq" id="WP_203962949.1">
    <property type="nucleotide sequence ID" value="NZ_AP023355.1"/>
</dbReference>
<evidence type="ECO:0000259" key="1">
    <source>
        <dbReference type="PROSITE" id="PS51186"/>
    </source>
</evidence>
<proteinExistence type="predicted"/>
<dbReference type="Proteomes" id="UP000611640">
    <property type="component" value="Chromosome"/>
</dbReference>
<evidence type="ECO:0000313" key="2">
    <source>
        <dbReference type="EMBL" id="BCJ36598.1"/>
    </source>
</evidence>
<protein>
    <submittedName>
        <fullName evidence="2">N-acetyltransferase</fullName>
    </submittedName>
</protein>
<dbReference type="PROSITE" id="PS51186">
    <property type="entry name" value="GNAT"/>
    <property type="match status" value="1"/>
</dbReference>
<dbReference type="AlphaFoldDB" id="A0A7R7DRN7"/>
<dbReference type="EMBL" id="AP023355">
    <property type="protein sequence ID" value="BCJ36598.1"/>
    <property type="molecule type" value="Genomic_DNA"/>
</dbReference>
<dbReference type="Pfam" id="PF13302">
    <property type="entry name" value="Acetyltransf_3"/>
    <property type="match status" value="1"/>
</dbReference>
<dbReference type="GO" id="GO:0016747">
    <property type="term" value="F:acyltransferase activity, transferring groups other than amino-acyl groups"/>
    <property type="evidence" value="ECO:0007669"/>
    <property type="project" value="InterPro"/>
</dbReference>
<dbReference type="InterPro" id="IPR016181">
    <property type="entry name" value="Acyl_CoA_acyltransferase"/>
</dbReference>
<feature type="domain" description="N-acetyltransferase" evidence="1">
    <location>
        <begin position="177"/>
        <end position="311"/>
    </location>
</feature>
<dbReference type="KEGG" id="atl:Athai_41010"/>
<gene>
    <name evidence="2" type="ORF">Athai_41010</name>
</gene>
<reference evidence="2 3" key="1">
    <citation type="submission" date="2020-08" db="EMBL/GenBank/DDBJ databases">
        <title>Whole genome shotgun sequence of Actinocatenispora thailandica NBRC 105041.</title>
        <authorList>
            <person name="Komaki H."/>
            <person name="Tamura T."/>
        </authorList>
    </citation>
    <scope>NUCLEOTIDE SEQUENCE [LARGE SCALE GENOMIC DNA]</scope>
    <source>
        <strain evidence="2 3">NBRC 105041</strain>
    </source>
</reference>
<accession>A0A7R7DRN7</accession>
<evidence type="ECO:0000313" key="3">
    <source>
        <dbReference type="Proteomes" id="UP000611640"/>
    </source>
</evidence>
<organism evidence="2 3">
    <name type="scientific">Actinocatenispora thailandica</name>
    <dbReference type="NCBI Taxonomy" id="227318"/>
    <lineage>
        <taxon>Bacteria</taxon>
        <taxon>Bacillati</taxon>
        <taxon>Actinomycetota</taxon>
        <taxon>Actinomycetes</taxon>
        <taxon>Micromonosporales</taxon>
        <taxon>Micromonosporaceae</taxon>
        <taxon>Actinocatenispora</taxon>
    </lineage>
</organism>
<sequence length="311" mass="34115">MLFRSVVEAELDQVAELFEADPASWVDAAQFRTELAAGQYRPEWVWLAEDAGVPVALAVWWSRAGEPVPLALDHLWVAASVGDRVGAAAELLAAAHRMLGARPDFELRLPVGWRHRPAAVAALEWRRQAAARAGLTEELERLQYAWTPASGLPTAGERLLFRPEPDDAAFLDVFRRVAVGSLDTTSRRNVAALGAERAAGKELAIYASVPDTRGWWRLAYTRDGTLVGFGIPWRNPYGRNVGYLGVLPEQRGNGYIGEVLADITRFHAAAGAERITATTDMVNVPMQRAFERAGYRNTEVRFVLSAPVATA</sequence>
<dbReference type="CDD" id="cd04301">
    <property type="entry name" value="NAT_SF"/>
    <property type="match status" value="1"/>
</dbReference>
<dbReference type="Gene3D" id="3.40.630.30">
    <property type="match status" value="1"/>
</dbReference>
<dbReference type="InterPro" id="IPR000182">
    <property type="entry name" value="GNAT_dom"/>
</dbReference>